<gene>
    <name evidence="8" type="ORF">CUT44_23695</name>
</gene>
<comment type="caution">
    <text evidence="8">The sequence shown here is derived from an EMBL/GenBank/DDBJ whole genome shotgun (WGS) entry which is preliminary data.</text>
</comment>
<evidence type="ECO:0000256" key="2">
    <source>
        <dbReference type="ARBA" id="ARBA00008664"/>
    </source>
</evidence>
<keyword evidence="4" id="KW-0378">Hydrolase</keyword>
<dbReference type="Gene3D" id="3.30.870.10">
    <property type="entry name" value="Endonuclease Chain A"/>
    <property type="match status" value="2"/>
</dbReference>
<dbReference type="GO" id="GO:0004630">
    <property type="term" value="F:phospholipase D activity"/>
    <property type="evidence" value="ECO:0007669"/>
    <property type="project" value="UniProtKB-EC"/>
</dbReference>
<evidence type="ECO:0000313" key="9">
    <source>
        <dbReference type="Proteomes" id="UP000230407"/>
    </source>
</evidence>
<evidence type="ECO:0000259" key="7">
    <source>
        <dbReference type="PROSITE" id="PS50035"/>
    </source>
</evidence>
<dbReference type="EMBL" id="PGGW01000066">
    <property type="protein sequence ID" value="PJE95424.1"/>
    <property type="molecule type" value="Genomic_DNA"/>
</dbReference>
<evidence type="ECO:0000256" key="4">
    <source>
        <dbReference type="ARBA" id="ARBA00022801"/>
    </source>
</evidence>
<keyword evidence="5" id="KW-0442">Lipid degradation</keyword>
<dbReference type="InterPro" id="IPR001736">
    <property type="entry name" value="PLipase_D/transphosphatidylase"/>
</dbReference>
<organism evidence="8 9">
    <name type="scientific">Streptomyces carminius</name>
    <dbReference type="NCBI Taxonomy" id="2665496"/>
    <lineage>
        <taxon>Bacteria</taxon>
        <taxon>Bacillati</taxon>
        <taxon>Actinomycetota</taxon>
        <taxon>Actinomycetes</taxon>
        <taxon>Kitasatosporales</taxon>
        <taxon>Streptomycetaceae</taxon>
        <taxon>Streptomyces</taxon>
    </lineage>
</organism>
<protein>
    <recommendedName>
        <fullName evidence="3">phospholipase D</fullName>
        <ecNumber evidence="3">3.1.4.4</ecNumber>
    </recommendedName>
</protein>
<dbReference type="AlphaFoldDB" id="A0A2M8LTZ9"/>
<dbReference type="GO" id="GO:0016891">
    <property type="term" value="F:RNA endonuclease activity producing 5'-phosphomonoesters, hydrolytic mechanism"/>
    <property type="evidence" value="ECO:0007669"/>
    <property type="project" value="TreeGrafter"/>
</dbReference>
<evidence type="ECO:0000256" key="6">
    <source>
        <dbReference type="ARBA" id="ARBA00023098"/>
    </source>
</evidence>
<feature type="domain" description="PLD phosphodiesterase" evidence="7">
    <location>
        <begin position="298"/>
        <end position="332"/>
    </location>
</feature>
<evidence type="ECO:0000256" key="1">
    <source>
        <dbReference type="ARBA" id="ARBA00000798"/>
    </source>
</evidence>
<comment type="similarity">
    <text evidence="2">Belongs to the phospholipase D family.</text>
</comment>
<keyword evidence="9" id="KW-1185">Reference proteome</keyword>
<dbReference type="Pfam" id="PF13091">
    <property type="entry name" value="PLDc_2"/>
    <property type="match status" value="2"/>
</dbReference>
<sequence length="369" mass="41154">MSVLLTVVSAPPAAAVEGTCSEQGNYEVCVTYGGDGNVDVLIPRKIKAKIDATGTTPEDGDYIRVAMYTWDTTGYGTEIADSLVRAARNGVSVRIVVGAVHSTLREKFENAGIDLRICADACMRHPDGEWKGSMHNKFFVFKKGDTKLVLQTSMNLSSWQAQHAQNLLIVRDDSELFAGYVNYWRRLYAQDWTWEGVTWDDEDKSPFGGNGHSRAYFFPQYGKQPLVGVLAGVTDCASGNDRVWMQASLFDNSDHSRDVIRELARLRGIGCDVKVIVQEASGRDRLLDNGIPDGDISCDGWHHNKLLLIDAKYAGEWRKAVFAGSYNVTSNSNYRANDAMLRIIDGWVTNRYIDQFREQWTNPRACDAV</sequence>
<dbReference type="PANTHER" id="PTHR43856">
    <property type="entry name" value="CARDIOLIPIN HYDROLASE"/>
    <property type="match status" value="1"/>
</dbReference>
<dbReference type="EC" id="3.1.4.4" evidence="3"/>
<keyword evidence="6" id="KW-0443">Lipid metabolism</keyword>
<evidence type="ECO:0000256" key="5">
    <source>
        <dbReference type="ARBA" id="ARBA00022963"/>
    </source>
</evidence>
<name>A0A2M8LTZ9_9ACTN</name>
<proteinExistence type="inferred from homology"/>
<comment type="catalytic activity">
    <reaction evidence="1">
        <text>a 1,2-diacyl-sn-glycero-3-phosphocholine + H2O = a 1,2-diacyl-sn-glycero-3-phosphate + choline + H(+)</text>
        <dbReference type="Rhea" id="RHEA:14445"/>
        <dbReference type="ChEBI" id="CHEBI:15354"/>
        <dbReference type="ChEBI" id="CHEBI:15377"/>
        <dbReference type="ChEBI" id="CHEBI:15378"/>
        <dbReference type="ChEBI" id="CHEBI:57643"/>
        <dbReference type="ChEBI" id="CHEBI:58608"/>
        <dbReference type="EC" id="3.1.4.4"/>
    </reaction>
</comment>
<dbReference type="InterPro" id="IPR051406">
    <property type="entry name" value="PLD_domain"/>
</dbReference>
<evidence type="ECO:0000256" key="3">
    <source>
        <dbReference type="ARBA" id="ARBA00012027"/>
    </source>
</evidence>
<evidence type="ECO:0000313" key="8">
    <source>
        <dbReference type="EMBL" id="PJE95424.1"/>
    </source>
</evidence>
<reference evidence="8 9" key="1">
    <citation type="submission" date="2017-11" db="EMBL/GenBank/DDBJ databases">
        <title>Streptomyces carmine sp. nov., a novel actinomycete isolated from Sophora alopecuroides in Xinjiang, China.</title>
        <authorList>
            <person name="Wang Y."/>
            <person name="Luo X."/>
            <person name="Wan C."/>
            <person name="Zhang L."/>
        </authorList>
    </citation>
    <scope>NUCLEOTIDE SEQUENCE [LARGE SCALE GENOMIC DNA]</scope>
    <source>
        <strain evidence="8 9">TRM SA0054</strain>
    </source>
</reference>
<dbReference type="GO" id="GO:0006793">
    <property type="term" value="P:phosphorus metabolic process"/>
    <property type="evidence" value="ECO:0007669"/>
    <property type="project" value="UniProtKB-ARBA"/>
</dbReference>
<dbReference type="Proteomes" id="UP000230407">
    <property type="component" value="Unassembled WGS sequence"/>
</dbReference>
<accession>A0A2M8LTZ9</accession>
<dbReference type="SUPFAM" id="SSF56024">
    <property type="entry name" value="Phospholipase D/nuclease"/>
    <property type="match status" value="2"/>
</dbReference>
<dbReference type="GO" id="GO:0016042">
    <property type="term" value="P:lipid catabolic process"/>
    <property type="evidence" value="ECO:0007669"/>
    <property type="project" value="UniProtKB-KW"/>
</dbReference>
<dbReference type="PANTHER" id="PTHR43856:SF1">
    <property type="entry name" value="MITOCHONDRIAL CARDIOLIPIN HYDROLASE"/>
    <property type="match status" value="1"/>
</dbReference>
<dbReference type="PROSITE" id="PS50035">
    <property type="entry name" value="PLD"/>
    <property type="match status" value="1"/>
</dbReference>
<dbReference type="InterPro" id="IPR025202">
    <property type="entry name" value="PLD-like_dom"/>
</dbReference>